<name>A0ABP1FDN3_9FLAO</name>
<comment type="caution">
    <text evidence="5">The sequence shown here is derived from an EMBL/GenBank/DDBJ whole genome shotgun (WGS) entry which is preliminary data.</text>
</comment>
<gene>
    <name evidence="5" type="ORF">T190115A13A_80039</name>
</gene>
<evidence type="ECO:0000313" key="5">
    <source>
        <dbReference type="EMBL" id="CAL2108464.1"/>
    </source>
</evidence>
<accession>A0ABP1FDN3</accession>
<dbReference type="EMBL" id="CAXJRC010000045">
    <property type="protein sequence ID" value="CAL2108464.1"/>
    <property type="molecule type" value="Genomic_DNA"/>
</dbReference>
<dbReference type="InterPro" id="IPR009057">
    <property type="entry name" value="Homeodomain-like_sf"/>
</dbReference>
<keyword evidence="2" id="KW-0238">DNA-binding</keyword>
<dbReference type="SUPFAM" id="SSF46689">
    <property type="entry name" value="Homeodomain-like"/>
    <property type="match status" value="2"/>
</dbReference>
<proteinExistence type="predicted"/>
<keyword evidence="6" id="KW-1185">Reference proteome</keyword>
<dbReference type="SMART" id="SM00342">
    <property type="entry name" value="HTH_ARAC"/>
    <property type="match status" value="1"/>
</dbReference>
<sequence length="184" mass="21685">MSPTNKFKSLTKNVITKLEDELKQFKSLNNPALFNFFMAKTSSYTEEAAEVKNVLNKIDKPDSLDEVNLNSSIYVKGYQSELIEKVVKILEQNITEDISVEFIAEELNMTRHTFLRRMKKITNYTAIGFIKHYRLQYASKKLKYSNYSIKEVAFLSGFRSISYFHSEFKRKYKVSPKKFQKFYC</sequence>
<evidence type="ECO:0000256" key="3">
    <source>
        <dbReference type="ARBA" id="ARBA00023163"/>
    </source>
</evidence>
<keyword evidence="3" id="KW-0804">Transcription</keyword>
<dbReference type="PANTHER" id="PTHR43280:SF2">
    <property type="entry name" value="HTH-TYPE TRANSCRIPTIONAL REGULATOR EXSA"/>
    <property type="match status" value="1"/>
</dbReference>
<feature type="domain" description="HTH araC/xylS-type" evidence="4">
    <location>
        <begin position="84"/>
        <end position="182"/>
    </location>
</feature>
<evidence type="ECO:0000259" key="4">
    <source>
        <dbReference type="PROSITE" id="PS01124"/>
    </source>
</evidence>
<dbReference type="PANTHER" id="PTHR43280">
    <property type="entry name" value="ARAC-FAMILY TRANSCRIPTIONAL REGULATOR"/>
    <property type="match status" value="1"/>
</dbReference>
<dbReference type="InterPro" id="IPR018060">
    <property type="entry name" value="HTH_AraC"/>
</dbReference>
<organism evidence="5 6">
    <name type="scientific">Tenacibaculum vairaonense</name>
    <dbReference type="NCBI Taxonomy" id="3137860"/>
    <lineage>
        <taxon>Bacteria</taxon>
        <taxon>Pseudomonadati</taxon>
        <taxon>Bacteroidota</taxon>
        <taxon>Flavobacteriia</taxon>
        <taxon>Flavobacteriales</taxon>
        <taxon>Flavobacteriaceae</taxon>
        <taxon>Tenacibaculum</taxon>
    </lineage>
</organism>
<reference evidence="5 6" key="1">
    <citation type="submission" date="2024-05" db="EMBL/GenBank/DDBJ databases">
        <authorList>
            <person name="Duchaud E."/>
        </authorList>
    </citation>
    <scope>NUCLEOTIDE SEQUENCE [LARGE SCALE GENOMIC DNA]</scope>
    <source>
        <strain evidence="5">Ena-SAMPLE-TAB-13-05-2024-13:56:06:370-140305</strain>
    </source>
</reference>
<evidence type="ECO:0000313" key="6">
    <source>
        <dbReference type="Proteomes" id="UP001497602"/>
    </source>
</evidence>
<evidence type="ECO:0000256" key="1">
    <source>
        <dbReference type="ARBA" id="ARBA00023015"/>
    </source>
</evidence>
<protein>
    <recommendedName>
        <fullName evidence="4">HTH araC/xylS-type domain-containing protein</fullName>
    </recommendedName>
</protein>
<dbReference type="Pfam" id="PF12833">
    <property type="entry name" value="HTH_18"/>
    <property type="match status" value="1"/>
</dbReference>
<dbReference type="PROSITE" id="PS00041">
    <property type="entry name" value="HTH_ARAC_FAMILY_1"/>
    <property type="match status" value="1"/>
</dbReference>
<dbReference type="PROSITE" id="PS01124">
    <property type="entry name" value="HTH_ARAC_FAMILY_2"/>
    <property type="match status" value="1"/>
</dbReference>
<evidence type="ECO:0000256" key="2">
    <source>
        <dbReference type="ARBA" id="ARBA00023125"/>
    </source>
</evidence>
<dbReference type="InterPro" id="IPR018062">
    <property type="entry name" value="HTH_AraC-typ_CS"/>
</dbReference>
<dbReference type="Gene3D" id="1.10.10.60">
    <property type="entry name" value="Homeodomain-like"/>
    <property type="match status" value="2"/>
</dbReference>
<keyword evidence="1" id="KW-0805">Transcription regulation</keyword>
<dbReference type="Proteomes" id="UP001497602">
    <property type="component" value="Unassembled WGS sequence"/>
</dbReference>